<accession>A0A3N2CQV3</accession>
<name>A0A3N2CQV3_9ACTN</name>
<keyword evidence="1" id="KW-0677">Repeat</keyword>
<dbReference type="PRINTS" id="PR01415">
    <property type="entry name" value="ANKYRIN"/>
</dbReference>
<dbReference type="AlphaFoldDB" id="A0A3N2CQV3"/>
<dbReference type="RefSeq" id="WP_123389063.1">
    <property type="nucleotide sequence ID" value="NZ_RKHO01000001.1"/>
</dbReference>
<dbReference type="PANTHER" id="PTHR24171">
    <property type="entry name" value="ANKYRIN REPEAT DOMAIN-CONTAINING PROTEIN 39-RELATED"/>
    <property type="match status" value="1"/>
</dbReference>
<feature type="repeat" description="ANK" evidence="3">
    <location>
        <begin position="94"/>
        <end position="126"/>
    </location>
</feature>
<keyword evidence="6" id="KW-1185">Reference proteome</keyword>
<dbReference type="OrthoDB" id="306540at2"/>
<protein>
    <submittedName>
        <fullName evidence="5">Uncharacterized protein</fullName>
    </submittedName>
</protein>
<feature type="region of interest" description="Disordered" evidence="4">
    <location>
        <begin position="1"/>
        <end position="25"/>
    </location>
</feature>
<dbReference type="InterPro" id="IPR036770">
    <property type="entry name" value="Ankyrin_rpt-contain_sf"/>
</dbReference>
<evidence type="ECO:0000256" key="3">
    <source>
        <dbReference type="PROSITE-ProRule" id="PRU00023"/>
    </source>
</evidence>
<dbReference type="SUPFAM" id="SSF48403">
    <property type="entry name" value="Ankyrin repeat"/>
    <property type="match status" value="1"/>
</dbReference>
<dbReference type="Pfam" id="PF12796">
    <property type="entry name" value="Ank_2"/>
    <property type="match status" value="1"/>
</dbReference>
<feature type="compositionally biased region" description="Low complexity" evidence="4">
    <location>
        <begin position="9"/>
        <end position="24"/>
    </location>
</feature>
<dbReference type="Proteomes" id="UP000281738">
    <property type="component" value="Unassembled WGS sequence"/>
</dbReference>
<dbReference type="PROSITE" id="PS50297">
    <property type="entry name" value="ANK_REP_REGION"/>
    <property type="match status" value="1"/>
</dbReference>
<dbReference type="InterPro" id="IPR002110">
    <property type="entry name" value="Ankyrin_rpt"/>
</dbReference>
<proteinExistence type="predicted"/>
<sequence length="142" mass="14848">MSEDSSVDPGGPTEEPTGRPLTPEETARVVELSQHFAREGMTSELAGFVDHGLPADVADHDGNTLLMLAAYHGHAETVAMLLDRGADADRRNGRDQSPVAGALFKGEDDVVRLLVAAGADLDAGTPSGRATAQMFGRADLLP</sequence>
<evidence type="ECO:0000256" key="1">
    <source>
        <dbReference type="ARBA" id="ARBA00022737"/>
    </source>
</evidence>
<keyword evidence="2 3" id="KW-0040">ANK repeat</keyword>
<comment type="caution">
    <text evidence="5">The sequence shown here is derived from an EMBL/GenBank/DDBJ whole genome shotgun (WGS) entry which is preliminary data.</text>
</comment>
<gene>
    <name evidence="5" type="ORF">EDD33_0618</name>
</gene>
<reference evidence="5 6" key="1">
    <citation type="submission" date="2018-11" db="EMBL/GenBank/DDBJ databases">
        <title>Sequencing the genomes of 1000 actinobacteria strains.</title>
        <authorList>
            <person name="Klenk H.-P."/>
        </authorList>
    </citation>
    <scope>NUCLEOTIDE SEQUENCE [LARGE SCALE GENOMIC DNA]</scope>
    <source>
        <strain evidence="5 6">DSM 12652</strain>
    </source>
</reference>
<evidence type="ECO:0000313" key="5">
    <source>
        <dbReference type="EMBL" id="ROR89788.1"/>
    </source>
</evidence>
<feature type="repeat" description="ANK" evidence="3">
    <location>
        <begin position="61"/>
        <end position="93"/>
    </location>
</feature>
<organism evidence="5 6">
    <name type="scientific">Nocardioides aurantiacus</name>
    <dbReference type="NCBI Taxonomy" id="86796"/>
    <lineage>
        <taxon>Bacteria</taxon>
        <taxon>Bacillati</taxon>
        <taxon>Actinomycetota</taxon>
        <taxon>Actinomycetes</taxon>
        <taxon>Propionibacteriales</taxon>
        <taxon>Nocardioidaceae</taxon>
        <taxon>Nocardioides</taxon>
    </lineage>
</organism>
<evidence type="ECO:0000256" key="4">
    <source>
        <dbReference type="SAM" id="MobiDB-lite"/>
    </source>
</evidence>
<dbReference type="SMART" id="SM00248">
    <property type="entry name" value="ANK"/>
    <property type="match status" value="2"/>
</dbReference>
<dbReference type="Gene3D" id="1.25.40.20">
    <property type="entry name" value="Ankyrin repeat-containing domain"/>
    <property type="match status" value="1"/>
</dbReference>
<dbReference type="EMBL" id="RKHO01000001">
    <property type="protein sequence ID" value="ROR89788.1"/>
    <property type="molecule type" value="Genomic_DNA"/>
</dbReference>
<dbReference type="PROSITE" id="PS50088">
    <property type="entry name" value="ANK_REPEAT"/>
    <property type="match status" value="2"/>
</dbReference>
<evidence type="ECO:0000313" key="6">
    <source>
        <dbReference type="Proteomes" id="UP000281738"/>
    </source>
</evidence>
<evidence type="ECO:0000256" key="2">
    <source>
        <dbReference type="ARBA" id="ARBA00023043"/>
    </source>
</evidence>